<reference evidence="2 3" key="1">
    <citation type="submission" date="2019-03" db="EMBL/GenBank/DDBJ databases">
        <title>Genomic Encyclopedia of Type Strains, Phase III (KMG-III): the genomes of soil and plant-associated and newly described type strains.</title>
        <authorList>
            <person name="Whitman W."/>
        </authorList>
    </citation>
    <scope>NUCLEOTIDE SEQUENCE [LARGE SCALE GENOMIC DNA]</scope>
    <source>
        <strain evidence="2 3">VKM Ac-2575</strain>
    </source>
</reference>
<feature type="chain" id="PRO_5020720823" evidence="1">
    <location>
        <begin position="35"/>
        <end position="408"/>
    </location>
</feature>
<comment type="caution">
    <text evidence="2">The sequence shown here is derived from an EMBL/GenBank/DDBJ whole genome shotgun (WGS) entry which is preliminary data.</text>
</comment>
<evidence type="ECO:0000313" key="3">
    <source>
        <dbReference type="Proteomes" id="UP000295151"/>
    </source>
</evidence>
<dbReference type="EMBL" id="SOCE01000001">
    <property type="protein sequence ID" value="TDU88950.1"/>
    <property type="molecule type" value="Genomic_DNA"/>
</dbReference>
<dbReference type="Proteomes" id="UP000295151">
    <property type="component" value="Unassembled WGS sequence"/>
</dbReference>
<protein>
    <submittedName>
        <fullName evidence="2">Uncharacterized protein</fullName>
    </submittedName>
</protein>
<keyword evidence="1" id="KW-0732">Signal</keyword>
<dbReference type="AlphaFoldDB" id="A0A4R7TA99"/>
<accession>A0A4R7TA99</accession>
<feature type="signal peptide" evidence="1">
    <location>
        <begin position="1"/>
        <end position="34"/>
    </location>
</feature>
<sequence length="408" mass="42070">MRPRIGYKKLAAVGVAAAVGVVSTIALTSGSASAAEVFGYSGYSIGTDAKSGLVNSGPQVLSQISCTTNPHASQSNDLATANVNNQAVAKTVTTDTHSFNDARGNGVTSNATAADIRLGSLLHITGAKTTTTAWYKDGKLQYTGSTTFASIRIGAVSLPNLLNPKPNTKIAIPGLGYVVLNRVGGVKTSTGIYSYAQAVVVHANVRNQFVPEGVDVAILKTRAEVTTPSIAMVTGEAYGTKANVDKLVTSGPTSYQATCQGTEGKTVRVSVGELNIPRVAFVGAVTTTKNGYIGKDKAAITFTSKTASVKVGNLAIGAIESSASAWKTKDGKVGLAYSSDVVSIRVGNKVYSVPNQPNATLNIPGIAKLTFNQVVRKDRFISVNALVIDVYSLNTKVIVGHSAAGVIG</sequence>
<proteinExistence type="predicted"/>
<evidence type="ECO:0000256" key="1">
    <source>
        <dbReference type="SAM" id="SignalP"/>
    </source>
</evidence>
<dbReference type="OrthoDB" id="3804352at2"/>
<name>A0A4R7TA99_9ACTN</name>
<organism evidence="2 3">
    <name type="scientific">Kribbella voronezhensis</name>
    <dbReference type="NCBI Taxonomy" id="2512212"/>
    <lineage>
        <taxon>Bacteria</taxon>
        <taxon>Bacillati</taxon>
        <taxon>Actinomycetota</taxon>
        <taxon>Actinomycetes</taxon>
        <taxon>Propionibacteriales</taxon>
        <taxon>Kribbellaceae</taxon>
        <taxon>Kribbella</taxon>
    </lineage>
</organism>
<gene>
    <name evidence="2" type="ORF">EV138_2503</name>
</gene>
<dbReference type="NCBIfam" id="NF040603">
    <property type="entry name" value="choice_anch_P"/>
    <property type="match status" value="2"/>
</dbReference>
<evidence type="ECO:0000313" key="2">
    <source>
        <dbReference type="EMBL" id="TDU88950.1"/>
    </source>
</evidence>
<dbReference type="RefSeq" id="WP_133978814.1">
    <property type="nucleotide sequence ID" value="NZ_SOCE01000001.1"/>
</dbReference>
<keyword evidence="3" id="KW-1185">Reference proteome</keyword>